<feature type="compositionally biased region" description="Low complexity" evidence="1">
    <location>
        <begin position="235"/>
        <end position="244"/>
    </location>
</feature>
<name>A0A7X1LQH6_9ACTN</name>
<evidence type="ECO:0000313" key="2">
    <source>
        <dbReference type="EMBL" id="MBC2865582.1"/>
    </source>
</evidence>
<gene>
    <name evidence="2" type="ORF">H1R13_11390</name>
</gene>
<sequence length="436" mass="46314">MKLSFLEPVTGGPGPWASVHLDTSRDIEDPDRAIALRWRQLRAALRAQGADEATVGALDDVVGADRAIPGRHGQALFAAHGRLGLAAELPDPPEHDTARFGPLPDTLPVALAHAPDIPYLAVVLTRTAPPPGGGADTPRDGAGQVLVVGEAGRWPMSRIAPGRRLSRRLPVADWPRSAHQVARDLADLADGHRAEVVVVCRDAGDPWLSGVLVNRLPIQLQNSLTVVDNDASDVSDGIDVSEGSEGSEGSDGTDVSDLGDLDDRSEVSEEHDDRRATHDMNDEVDDGTESGHPAGRALAEAHVARVLDGCLSRADERHVDVFFTQRARHRHRSEGIAAAVTALQRGQAQAVLLSPPLRLPEHLWTGTRPDQIALTAAELRSFGTSDVRGEPAGSALLHAAVRTGADLVVLPPDETPLTDGVGVVLRYRDVTDLTVL</sequence>
<evidence type="ECO:0000313" key="3">
    <source>
        <dbReference type="Proteomes" id="UP000517694"/>
    </source>
</evidence>
<comment type="caution">
    <text evidence="2">The sequence shown here is derived from an EMBL/GenBank/DDBJ whole genome shotgun (WGS) entry which is preliminary data.</text>
</comment>
<dbReference type="Proteomes" id="UP000517694">
    <property type="component" value="Unassembled WGS sequence"/>
</dbReference>
<organism evidence="2 3">
    <name type="scientific">Streptomyces mexicanus</name>
    <dbReference type="NCBI Taxonomy" id="178566"/>
    <lineage>
        <taxon>Bacteria</taxon>
        <taxon>Bacillati</taxon>
        <taxon>Actinomycetota</taxon>
        <taxon>Actinomycetes</taxon>
        <taxon>Kitasatosporales</taxon>
        <taxon>Streptomycetaceae</taxon>
        <taxon>Streptomyces</taxon>
    </lineage>
</organism>
<dbReference type="EMBL" id="JACMHY010000003">
    <property type="protein sequence ID" value="MBC2865582.1"/>
    <property type="molecule type" value="Genomic_DNA"/>
</dbReference>
<evidence type="ECO:0000256" key="1">
    <source>
        <dbReference type="SAM" id="MobiDB-lite"/>
    </source>
</evidence>
<protein>
    <submittedName>
        <fullName evidence="2">Uncharacterized protein</fullName>
    </submittedName>
</protein>
<accession>A0A7X1LQH6</accession>
<feature type="compositionally biased region" description="Basic and acidic residues" evidence="1">
    <location>
        <begin position="261"/>
        <end position="281"/>
    </location>
</feature>
<dbReference type="InterPro" id="IPR040701">
    <property type="entry name" value="Bact_RF_family2"/>
</dbReference>
<keyword evidence="3" id="KW-1185">Reference proteome</keyword>
<reference evidence="2 3" key="1">
    <citation type="submission" date="2020-08" db="EMBL/GenBank/DDBJ databases">
        <title>Whole-Genome Sequence of French Clinical Streptomyces mexicanus Strain Q0842.</title>
        <authorList>
            <person name="Boxberger M."/>
            <person name="La Scola B."/>
        </authorList>
    </citation>
    <scope>NUCLEOTIDE SEQUENCE [LARGE SCALE GENOMIC DNA]</scope>
    <source>
        <strain evidence="2 3">Marseille-Q0842</strain>
    </source>
</reference>
<feature type="region of interest" description="Disordered" evidence="1">
    <location>
        <begin position="230"/>
        <end position="293"/>
    </location>
</feature>
<dbReference type="Pfam" id="PF18844">
    <property type="entry name" value="baeRF_family2"/>
    <property type="match status" value="1"/>
</dbReference>
<dbReference type="RefSeq" id="WP_159663041.1">
    <property type="nucleotide sequence ID" value="NZ_JACMHY010000003.1"/>
</dbReference>
<proteinExistence type="predicted"/>
<dbReference type="OrthoDB" id="5179393at2"/>
<dbReference type="AlphaFoldDB" id="A0A7X1LQH6"/>